<dbReference type="EMBL" id="GDIP01243202">
    <property type="protein sequence ID" value="JAI80199.1"/>
    <property type="molecule type" value="Transcribed_RNA"/>
</dbReference>
<protein>
    <submittedName>
        <fullName evidence="1">Uncharacterized protein</fullName>
    </submittedName>
</protein>
<organism evidence="1">
    <name type="scientific">Daphnia magna</name>
    <dbReference type="NCBI Taxonomy" id="35525"/>
    <lineage>
        <taxon>Eukaryota</taxon>
        <taxon>Metazoa</taxon>
        <taxon>Ecdysozoa</taxon>
        <taxon>Arthropoda</taxon>
        <taxon>Crustacea</taxon>
        <taxon>Branchiopoda</taxon>
        <taxon>Diplostraca</taxon>
        <taxon>Cladocera</taxon>
        <taxon>Anomopoda</taxon>
        <taxon>Daphniidae</taxon>
        <taxon>Daphnia</taxon>
    </lineage>
</organism>
<sequence>MKMERGCAFRLMIIRLVVTRKNQRIYYEIPMLWNAHCRRCDLAAVDRIAPLCFQRVSKNRDLQSNMYWKKNKDIFSPPPRHISCRGRHSLIRWQPKLINRHSQCVCVCVCVQESEKKGSQE</sequence>
<evidence type="ECO:0000313" key="1">
    <source>
        <dbReference type="EMBL" id="JAI80199.1"/>
    </source>
</evidence>
<reference evidence="1" key="1">
    <citation type="submission" date="2015-10" db="EMBL/GenBank/DDBJ databases">
        <title>Daphnia magna gene sets from two clonal populations assembled and annotated with EvidentialGene.</title>
        <authorList>
            <person name="Gilbert D."/>
            <person name="Podicheti R."/>
            <person name="Orsini L."/>
            <person name="Colbourne J."/>
            <person name="Pfrender M."/>
        </authorList>
    </citation>
    <scope>NUCLEOTIDE SEQUENCE</scope>
</reference>
<reference evidence="1" key="2">
    <citation type="submission" date="2015-10" db="EMBL/GenBank/DDBJ databases">
        <authorList>
            <person name="Gilbert D.G."/>
        </authorList>
    </citation>
    <scope>NUCLEOTIDE SEQUENCE</scope>
</reference>
<dbReference type="AlphaFoldDB" id="A0A0P4XC17"/>
<proteinExistence type="predicted"/>
<name>A0A0P4XC17_9CRUS</name>
<accession>A0A0P4XC17</accession>